<accession>A0A0P9DYD8</accession>
<evidence type="ECO:0000313" key="2">
    <source>
        <dbReference type="EMBL" id="KPV54987.1"/>
    </source>
</evidence>
<dbReference type="EMBL" id="LJCR01000003">
    <property type="protein sequence ID" value="KPV54987.1"/>
    <property type="molecule type" value="Genomic_DNA"/>
</dbReference>
<feature type="compositionally biased region" description="Pro residues" evidence="1">
    <location>
        <begin position="40"/>
        <end position="50"/>
    </location>
</feature>
<comment type="caution">
    <text evidence="2">The sequence shown here is derived from an EMBL/GenBank/DDBJ whole genome shotgun (WGS) entry which is preliminary data.</text>
</comment>
<feature type="region of interest" description="Disordered" evidence="1">
    <location>
        <begin position="1"/>
        <end position="50"/>
    </location>
</feature>
<reference evidence="2 3" key="1">
    <citation type="submission" date="2015-09" db="EMBL/GenBank/DDBJ databases">
        <title>Draft genome sequence of Kouleothrix aurantiaca JCM 19913.</title>
        <authorList>
            <person name="Hemp J."/>
        </authorList>
    </citation>
    <scope>NUCLEOTIDE SEQUENCE [LARGE SCALE GENOMIC DNA]</scope>
    <source>
        <strain evidence="2 3">COM-B</strain>
    </source>
</reference>
<name>A0A0P9DYD8_9CHLR</name>
<dbReference type="Proteomes" id="UP000050509">
    <property type="component" value="Unassembled WGS sequence"/>
</dbReference>
<evidence type="ECO:0000256" key="1">
    <source>
        <dbReference type="SAM" id="MobiDB-lite"/>
    </source>
</evidence>
<evidence type="ECO:0000313" key="3">
    <source>
        <dbReference type="Proteomes" id="UP000050509"/>
    </source>
</evidence>
<proteinExistence type="predicted"/>
<organism evidence="2 3">
    <name type="scientific">Kouleothrix aurantiaca</name>
    <dbReference type="NCBI Taxonomy" id="186479"/>
    <lineage>
        <taxon>Bacteria</taxon>
        <taxon>Bacillati</taxon>
        <taxon>Chloroflexota</taxon>
        <taxon>Chloroflexia</taxon>
        <taxon>Chloroflexales</taxon>
        <taxon>Roseiflexineae</taxon>
        <taxon>Roseiflexaceae</taxon>
        <taxon>Kouleothrix</taxon>
    </lineage>
</organism>
<protein>
    <submittedName>
        <fullName evidence="2">Uncharacterized protein</fullName>
    </submittedName>
</protein>
<sequence length="106" mass="10667">MATTTRTATPTASATSTPSPSSEPTATPPATEVPTDAVPLPTPLPPPPPMLPPVLTFCAERSSLYGRVYQCASTQAGADALADAAMAEVNTNGQATAQALKATATR</sequence>
<dbReference type="AlphaFoldDB" id="A0A0P9DYD8"/>
<feature type="compositionally biased region" description="Low complexity" evidence="1">
    <location>
        <begin position="1"/>
        <end position="39"/>
    </location>
</feature>
<keyword evidence="3" id="KW-1185">Reference proteome</keyword>
<gene>
    <name evidence="2" type="ORF">SE17_00405</name>
</gene>